<sequence length="68" mass="7468">MKLNISFPGISCQKFTEADDECKLRTFYEKLMGSPSDCITSSSASFASSPFSHLLHLHCSFSSSILSL</sequence>
<accession>A0A1A6HTJ2</accession>
<organism evidence="1 2">
    <name type="scientific">Neotoma lepida</name>
    <name type="common">Desert woodrat</name>
    <dbReference type="NCBI Taxonomy" id="56216"/>
    <lineage>
        <taxon>Eukaryota</taxon>
        <taxon>Metazoa</taxon>
        <taxon>Chordata</taxon>
        <taxon>Craniata</taxon>
        <taxon>Vertebrata</taxon>
        <taxon>Euteleostomi</taxon>
        <taxon>Mammalia</taxon>
        <taxon>Eutheria</taxon>
        <taxon>Euarchontoglires</taxon>
        <taxon>Glires</taxon>
        <taxon>Rodentia</taxon>
        <taxon>Myomorpha</taxon>
        <taxon>Muroidea</taxon>
        <taxon>Cricetidae</taxon>
        <taxon>Neotominae</taxon>
        <taxon>Neotoma</taxon>
    </lineage>
</organism>
<dbReference type="AlphaFoldDB" id="A0A1A6HTJ2"/>
<name>A0A1A6HTJ2_NEOLE</name>
<keyword evidence="2" id="KW-1185">Reference proteome</keyword>
<proteinExistence type="predicted"/>
<protein>
    <submittedName>
        <fullName evidence="1">Uncharacterized protein</fullName>
    </submittedName>
</protein>
<comment type="caution">
    <text evidence="1">The sequence shown here is derived from an EMBL/GenBank/DDBJ whole genome shotgun (WGS) entry which is preliminary data.</text>
</comment>
<reference evidence="1 2" key="1">
    <citation type="submission" date="2016-06" db="EMBL/GenBank/DDBJ databases">
        <title>The Draft Genome Sequence and Annotation of the Desert Woodrat Neotoma lepida.</title>
        <authorList>
            <person name="Campbell M."/>
            <person name="Oakeson K.F."/>
            <person name="Yandell M."/>
            <person name="Halpert J.R."/>
            <person name="Dearing D."/>
        </authorList>
    </citation>
    <scope>NUCLEOTIDE SEQUENCE [LARGE SCALE GENOMIC DNA]</scope>
    <source>
        <strain evidence="1">417</strain>
        <tissue evidence="1">Liver</tissue>
    </source>
</reference>
<evidence type="ECO:0000313" key="2">
    <source>
        <dbReference type="Proteomes" id="UP000092124"/>
    </source>
</evidence>
<dbReference type="EMBL" id="LZPO01011126">
    <property type="protein sequence ID" value="OBS81549.1"/>
    <property type="molecule type" value="Genomic_DNA"/>
</dbReference>
<gene>
    <name evidence="1" type="ORF">A6R68_20282</name>
</gene>
<evidence type="ECO:0000313" key="1">
    <source>
        <dbReference type="EMBL" id="OBS81549.1"/>
    </source>
</evidence>
<dbReference type="STRING" id="56216.A0A1A6HTJ2"/>
<dbReference type="Proteomes" id="UP000092124">
    <property type="component" value="Unassembled WGS sequence"/>
</dbReference>